<dbReference type="Proteomes" id="UP001057402">
    <property type="component" value="Chromosome 6"/>
</dbReference>
<evidence type="ECO:0000313" key="1">
    <source>
        <dbReference type="EMBL" id="KAI4364567.1"/>
    </source>
</evidence>
<accession>A0ACB9QGJ6</accession>
<dbReference type="EMBL" id="CM042885">
    <property type="protein sequence ID" value="KAI4364567.1"/>
    <property type="molecule type" value="Genomic_DNA"/>
</dbReference>
<protein>
    <submittedName>
        <fullName evidence="1">Uncharacterized protein</fullName>
    </submittedName>
</protein>
<proteinExistence type="predicted"/>
<organism evidence="1 2">
    <name type="scientific">Melastoma candidum</name>
    <dbReference type="NCBI Taxonomy" id="119954"/>
    <lineage>
        <taxon>Eukaryota</taxon>
        <taxon>Viridiplantae</taxon>
        <taxon>Streptophyta</taxon>
        <taxon>Embryophyta</taxon>
        <taxon>Tracheophyta</taxon>
        <taxon>Spermatophyta</taxon>
        <taxon>Magnoliopsida</taxon>
        <taxon>eudicotyledons</taxon>
        <taxon>Gunneridae</taxon>
        <taxon>Pentapetalae</taxon>
        <taxon>rosids</taxon>
        <taxon>malvids</taxon>
        <taxon>Myrtales</taxon>
        <taxon>Melastomataceae</taxon>
        <taxon>Melastomatoideae</taxon>
        <taxon>Melastomateae</taxon>
        <taxon>Melastoma</taxon>
    </lineage>
</organism>
<gene>
    <name evidence="1" type="ORF">MLD38_020641</name>
</gene>
<comment type="caution">
    <text evidence="1">The sequence shown here is derived from an EMBL/GenBank/DDBJ whole genome shotgun (WGS) entry which is preliminary data.</text>
</comment>
<reference evidence="2" key="1">
    <citation type="journal article" date="2023" name="Front. Plant Sci.">
        <title>Chromosomal-level genome assembly of Melastoma candidum provides insights into trichome evolution.</title>
        <authorList>
            <person name="Zhong Y."/>
            <person name="Wu W."/>
            <person name="Sun C."/>
            <person name="Zou P."/>
            <person name="Liu Y."/>
            <person name="Dai S."/>
            <person name="Zhou R."/>
        </authorList>
    </citation>
    <scope>NUCLEOTIDE SEQUENCE [LARGE SCALE GENOMIC DNA]</scope>
</reference>
<keyword evidence="2" id="KW-1185">Reference proteome</keyword>
<evidence type="ECO:0000313" key="2">
    <source>
        <dbReference type="Proteomes" id="UP001057402"/>
    </source>
</evidence>
<sequence>MGARSVRKSTWKQKAIPTRVQLKHIRAKTSAIPDTISRAHAVHPISAVQMEWSLWSRDIEDGIVPLCRELRIGIVAYTPLGRGFFGGTGITESLPADSRLAQDYQHVNRMSTEMNKSIYARLEALATTKHECTPAQLAPGWLIQQGDDVVTIPRTSKSKNLETNIGSFSLKLSSDELNEVSNAVPMNEVAGQRNWGSISSLTWQSADTPPLNCNSSRVA</sequence>
<name>A0ACB9QGJ6_9MYRT</name>